<dbReference type="FunFam" id="1.10.1410.10:FF:000001">
    <property type="entry name" value="Putative poly(A) polymerase gamma"/>
    <property type="match status" value="1"/>
</dbReference>
<dbReference type="EC" id="2.7.7.19" evidence="11"/>
<feature type="binding site" evidence="12">
    <location>
        <begin position="87"/>
        <end position="89"/>
    </location>
    <ligand>
        <name>ATP</name>
        <dbReference type="ChEBI" id="CHEBI:30616"/>
    </ligand>
</feature>
<keyword evidence="18" id="KW-1185">Reference proteome</keyword>
<accession>T0L0W5</accession>
<dbReference type="InterPro" id="IPR007012">
    <property type="entry name" value="PolA_pol_cen_dom"/>
</dbReference>
<dbReference type="InterPro" id="IPR007010">
    <property type="entry name" value="PolA_pol_RNA-bd_dom"/>
</dbReference>
<dbReference type="GO" id="GO:1990817">
    <property type="term" value="F:poly(A) RNA polymerase activity"/>
    <property type="evidence" value="ECO:0007669"/>
    <property type="project" value="UniProtKB-UniRule"/>
</dbReference>
<comment type="subcellular location">
    <subcellularLocation>
        <location evidence="2 11">Nucleus</location>
    </subcellularLocation>
</comment>
<dbReference type="Gene3D" id="3.30.460.10">
    <property type="entry name" value="Beta Polymerase, domain 2"/>
    <property type="match status" value="1"/>
</dbReference>
<feature type="binding site" evidence="12">
    <location>
        <position position="154"/>
    </location>
    <ligand>
        <name>ATP</name>
        <dbReference type="ChEBI" id="CHEBI:30616"/>
    </ligand>
</feature>
<feature type="binding site" evidence="12">
    <location>
        <position position="215"/>
    </location>
    <ligand>
        <name>ATP</name>
        <dbReference type="ChEBI" id="CHEBI:30616"/>
    </ligand>
</feature>
<dbReference type="AlphaFoldDB" id="T0L0W5"/>
<evidence type="ECO:0000259" key="16">
    <source>
        <dbReference type="Pfam" id="PF20750"/>
    </source>
</evidence>
<evidence type="ECO:0000256" key="6">
    <source>
        <dbReference type="ARBA" id="ARBA00022723"/>
    </source>
</evidence>
<dbReference type="SUPFAM" id="SSF55003">
    <property type="entry name" value="PAP/Archaeal CCA-adding enzyme, C-terminal domain"/>
    <property type="match status" value="1"/>
</dbReference>
<dbReference type="GO" id="GO:0031123">
    <property type="term" value="P:RNA 3'-end processing"/>
    <property type="evidence" value="ECO:0007669"/>
    <property type="project" value="InterPro"/>
</dbReference>
<dbReference type="SUPFAM" id="SSF81301">
    <property type="entry name" value="Nucleotidyltransferase"/>
    <property type="match status" value="1"/>
</dbReference>
<feature type="binding site" evidence="13">
    <location>
        <position position="102"/>
    </location>
    <ligand>
        <name>Mg(2+)</name>
        <dbReference type="ChEBI" id="CHEBI:18420"/>
        <label>2</label>
        <note>catalytic</note>
    </ligand>
</feature>
<evidence type="ECO:0000256" key="11">
    <source>
        <dbReference type="PIRNR" id="PIRNR018425"/>
    </source>
</evidence>
<feature type="domain" description="Poly(A) polymerase central" evidence="15">
    <location>
        <begin position="206"/>
        <end position="338"/>
    </location>
</feature>
<dbReference type="Pfam" id="PF04928">
    <property type="entry name" value="PAP_central"/>
    <property type="match status" value="1"/>
</dbReference>
<dbReference type="PANTHER" id="PTHR10682:SF10">
    <property type="entry name" value="POLYNUCLEOTIDE ADENYLYLTRANSFERASE"/>
    <property type="match status" value="1"/>
</dbReference>
<evidence type="ECO:0000259" key="15">
    <source>
        <dbReference type="Pfam" id="PF04928"/>
    </source>
</evidence>
<dbReference type="InterPro" id="IPR043519">
    <property type="entry name" value="NT_sf"/>
</dbReference>
<dbReference type="Pfam" id="PF20750">
    <property type="entry name" value="PAP_NTPase"/>
    <property type="match status" value="1"/>
</dbReference>
<evidence type="ECO:0000256" key="8">
    <source>
        <dbReference type="ARBA" id="ARBA00022840"/>
    </source>
</evidence>
<dbReference type="PIRSF" id="PIRSF018425">
    <property type="entry name" value="PolyA_polymerase"/>
    <property type="match status" value="1"/>
</dbReference>
<keyword evidence="8 11" id="KW-0067">ATP-binding</keyword>
<dbReference type="Gene3D" id="3.30.70.590">
    <property type="entry name" value="Poly(A) polymerase predicted RNA binding domain"/>
    <property type="match status" value="2"/>
</dbReference>
<dbReference type="Pfam" id="PF04926">
    <property type="entry name" value="PAP_RNA-bind"/>
    <property type="match status" value="1"/>
</dbReference>
<evidence type="ECO:0000256" key="4">
    <source>
        <dbReference type="ARBA" id="ARBA00022664"/>
    </source>
</evidence>
<dbReference type="OrthoDB" id="412748at2759"/>
<feature type="domain" description="Poly(A) polymerase RNA-binding" evidence="14">
    <location>
        <begin position="350"/>
        <end position="406"/>
    </location>
</feature>
<evidence type="ECO:0000256" key="7">
    <source>
        <dbReference type="ARBA" id="ARBA00022741"/>
    </source>
</evidence>
<dbReference type="InterPro" id="IPR011068">
    <property type="entry name" value="NuclTrfase_I-like_C"/>
</dbReference>
<dbReference type="GO" id="GO:0006397">
    <property type="term" value="P:mRNA processing"/>
    <property type="evidence" value="ECO:0007669"/>
    <property type="project" value="UniProtKB-KW"/>
</dbReference>
<evidence type="ECO:0000259" key="14">
    <source>
        <dbReference type="Pfam" id="PF04926"/>
    </source>
</evidence>
<keyword evidence="6 13" id="KW-0479">Metal-binding</keyword>
<protein>
    <recommendedName>
        <fullName evidence="11">Poly(A) polymerase</fullName>
        <ecNumber evidence="11">2.7.7.19</ecNumber>
    </recommendedName>
</protein>
<keyword evidence="4 11" id="KW-0507">mRNA processing</keyword>
<keyword evidence="9 13" id="KW-0460">Magnesium</keyword>
<dbReference type="Proteomes" id="UP000053780">
    <property type="component" value="Unassembled WGS sequence"/>
</dbReference>
<dbReference type="FunFam" id="3.30.460.10:FF:000002">
    <property type="entry name" value="Poly(A) polymerase alpha, putative"/>
    <property type="match status" value="1"/>
</dbReference>
<gene>
    <name evidence="17" type="ORF">NAPIS_ORF01188</name>
</gene>
<evidence type="ECO:0000256" key="10">
    <source>
        <dbReference type="ARBA" id="ARBA00023242"/>
    </source>
</evidence>
<dbReference type="CDD" id="cd05402">
    <property type="entry name" value="NT_PAP_TUTase"/>
    <property type="match status" value="1"/>
</dbReference>
<comment type="cofactor">
    <cofactor evidence="13">
        <name>Mg(2+)</name>
        <dbReference type="ChEBI" id="CHEBI:18420"/>
    </cofactor>
    <text evidence="13">Binds 2 magnesium ions. Also active with manganese.</text>
</comment>
<dbReference type="HOGENOM" id="CLU_011511_4_3_1"/>
<dbReference type="GO" id="GO:0005634">
    <property type="term" value="C:nucleus"/>
    <property type="evidence" value="ECO:0007669"/>
    <property type="project" value="UniProtKB-SubCell"/>
</dbReference>
<evidence type="ECO:0000256" key="13">
    <source>
        <dbReference type="PIRSR" id="PIRSR018425-2"/>
    </source>
</evidence>
<dbReference type="InterPro" id="IPR048840">
    <property type="entry name" value="PolA_pol_NTPase"/>
</dbReference>
<feature type="binding site" evidence="13">
    <location>
        <position position="102"/>
    </location>
    <ligand>
        <name>Mg(2+)</name>
        <dbReference type="ChEBI" id="CHEBI:18420"/>
        <label>1</label>
        <note>catalytic</note>
    </ligand>
</feature>
<keyword evidence="10 11" id="KW-0539">Nucleus</keyword>
<keyword evidence="5 11" id="KW-0808">Transferase</keyword>
<dbReference type="GO" id="GO:0046872">
    <property type="term" value="F:metal ion binding"/>
    <property type="evidence" value="ECO:0007669"/>
    <property type="project" value="UniProtKB-KW"/>
</dbReference>
<keyword evidence="7 11" id="KW-0547">Nucleotide-binding</keyword>
<dbReference type="EMBL" id="KE647164">
    <property type="protein sequence ID" value="EQB61207.1"/>
    <property type="molecule type" value="Genomic_DNA"/>
</dbReference>
<evidence type="ECO:0000256" key="3">
    <source>
        <dbReference type="ARBA" id="ARBA00010912"/>
    </source>
</evidence>
<organism evidence="17 18">
    <name type="scientific">Vairimorpha apis BRL 01</name>
    <dbReference type="NCBI Taxonomy" id="1037528"/>
    <lineage>
        <taxon>Eukaryota</taxon>
        <taxon>Fungi</taxon>
        <taxon>Fungi incertae sedis</taxon>
        <taxon>Microsporidia</taxon>
        <taxon>Nosematidae</taxon>
        <taxon>Vairimorpha</taxon>
    </lineage>
</organism>
<comment type="similarity">
    <text evidence="3 11">Belongs to the poly(A) polymerase family.</text>
</comment>
<evidence type="ECO:0000256" key="1">
    <source>
        <dbReference type="ARBA" id="ARBA00001936"/>
    </source>
</evidence>
<feature type="binding site" evidence="12">
    <location>
        <begin position="233"/>
        <end position="234"/>
    </location>
    <ligand>
        <name>ATP</name>
        <dbReference type="ChEBI" id="CHEBI:30616"/>
    </ligand>
</feature>
<evidence type="ECO:0000256" key="9">
    <source>
        <dbReference type="ARBA" id="ARBA00022842"/>
    </source>
</evidence>
<comment type="cofactor">
    <cofactor evidence="1">
        <name>Mn(2+)</name>
        <dbReference type="ChEBI" id="CHEBI:29035"/>
    </cofactor>
</comment>
<dbReference type="PANTHER" id="PTHR10682">
    <property type="entry name" value="POLY A POLYMERASE"/>
    <property type="match status" value="1"/>
</dbReference>
<evidence type="ECO:0000256" key="5">
    <source>
        <dbReference type="ARBA" id="ARBA00022679"/>
    </source>
</evidence>
<evidence type="ECO:0000313" key="18">
    <source>
        <dbReference type="Proteomes" id="UP000053780"/>
    </source>
</evidence>
<evidence type="ECO:0000256" key="12">
    <source>
        <dbReference type="PIRSR" id="PIRSR018425-1"/>
    </source>
</evidence>
<dbReference type="GO" id="GO:0003723">
    <property type="term" value="F:RNA binding"/>
    <property type="evidence" value="ECO:0007669"/>
    <property type="project" value="UniProtKB-UniRule"/>
</dbReference>
<feature type="binding site" evidence="13">
    <location>
        <position position="100"/>
    </location>
    <ligand>
        <name>Mg(2+)</name>
        <dbReference type="ChEBI" id="CHEBI:18420"/>
        <label>2</label>
        <note>catalytic</note>
    </ligand>
</feature>
<comment type="function">
    <text evidence="11">Polymerase that creates the 3'-poly(A) tail of mRNA's.</text>
</comment>
<feature type="binding site" evidence="12">
    <location>
        <begin position="100"/>
        <end position="102"/>
    </location>
    <ligand>
        <name>ATP</name>
        <dbReference type="ChEBI" id="CHEBI:30616"/>
    </ligand>
</feature>
<name>T0L0W5_9MICR</name>
<sequence>MERNIKYGVTGAQTLQESSYLDKQKSKQMDKYIQECGFFEDESEGQIRERVLGKINLLLKRFVKIISKLKKISSDENTNYGGKIFTFGSYRLGVHSKGSDIDVLCIVPRHVTRKEFFNEFYDMLNEEKEVKELTKIEEAYVPLIKMVYSNIPIDLTFARLNSSVVGEKINLLNDYVIKNMDDKCVLSINGSRVTDEILNLVPNVLTFHSALRCIKYWAKQRCIYGNSYGYFGGVAFSISVARICQLFPNASSYTIVVKFFEIFSNWKWPNPVILKSIVDLGYNMKVWDPKIYPTDKYHKMPVITPAYPSICSTHNITMSTQNLITNELIRGHDIMSKEHGNFQKLCLVSDFFNRYKLFIQVNAISDNTNHKLWVGFIESKIRILATKIEVLDEVLNAYPFPRAFEIFNEKLTNFSFKIPNVKIFTSFFIGLEFPNTKNKTIIIENPVKEFLEFINNYDKKEDSMICEVNSMKRRDVHKFLSVFYSKY</sequence>
<feature type="binding site" evidence="12">
    <location>
        <position position="224"/>
    </location>
    <ligand>
        <name>ATP</name>
        <dbReference type="ChEBI" id="CHEBI:30616"/>
    </ligand>
</feature>
<dbReference type="Gene3D" id="1.10.1410.10">
    <property type="match status" value="1"/>
</dbReference>
<evidence type="ECO:0000256" key="2">
    <source>
        <dbReference type="ARBA" id="ARBA00004123"/>
    </source>
</evidence>
<dbReference type="VEuPathDB" id="MicrosporidiaDB:NAPIS_ORF01188"/>
<reference evidence="17 18" key="1">
    <citation type="journal article" date="2013" name="BMC Genomics">
        <title>Genome sequencing and comparative genomics of honey bee microsporidia, Nosema apis reveal novel insights into host-parasite interactions.</title>
        <authorList>
            <person name="Chen Yp."/>
            <person name="Pettis J.S."/>
            <person name="Zhao Y."/>
            <person name="Liu X."/>
            <person name="Tallon L.J."/>
            <person name="Sadzewicz L.D."/>
            <person name="Li R."/>
            <person name="Zheng H."/>
            <person name="Huang S."/>
            <person name="Zhang X."/>
            <person name="Hamilton M.C."/>
            <person name="Pernal S.F."/>
            <person name="Melathopoulos A.P."/>
            <person name="Yan X."/>
            <person name="Evans J.D."/>
        </authorList>
    </citation>
    <scope>NUCLEOTIDE SEQUENCE [LARGE SCALE GENOMIC DNA]</scope>
    <source>
        <strain evidence="17 18">BRL 01</strain>
    </source>
</reference>
<comment type="catalytic activity">
    <reaction evidence="11">
        <text>RNA(n) + ATP = RNA(n)-3'-adenine ribonucleotide + diphosphate</text>
        <dbReference type="Rhea" id="RHEA:11332"/>
        <dbReference type="Rhea" id="RHEA-COMP:14527"/>
        <dbReference type="Rhea" id="RHEA-COMP:17347"/>
        <dbReference type="ChEBI" id="CHEBI:30616"/>
        <dbReference type="ChEBI" id="CHEBI:33019"/>
        <dbReference type="ChEBI" id="CHEBI:140395"/>
        <dbReference type="ChEBI" id="CHEBI:173115"/>
        <dbReference type="EC" id="2.7.7.19"/>
    </reaction>
</comment>
<dbReference type="SUPFAM" id="SSF81631">
    <property type="entry name" value="PAP/OAS1 substrate-binding domain"/>
    <property type="match status" value="1"/>
</dbReference>
<dbReference type="GO" id="GO:0005524">
    <property type="term" value="F:ATP binding"/>
    <property type="evidence" value="ECO:0007669"/>
    <property type="project" value="UniProtKB-UniRule"/>
</dbReference>
<evidence type="ECO:0000313" key="17">
    <source>
        <dbReference type="EMBL" id="EQB61207.1"/>
    </source>
</evidence>
<feature type="binding site" evidence="13">
    <location>
        <position position="100"/>
    </location>
    <ligand>
        <name>Mg(2+)</name>
        <dbReference type="ChEBI" id="CHEBI:18420"/>
        <label>1</label>
        <note>catalytic</note>
    </ligand>
</feature>
<feature type="domain" description="Poly(A) polymerase nucleotidyltransferase" evidence="16">
    <location>
        <begin position="8"/>
        <end position="201"/>
    </location>
</feature>
<feature type="binding site" evidence="13">
    <location>
        <position position="154"/>
    </location>
    <ligand>
        <name>Mg(2+)</name>
        <dbReference type="ChEBI" id="CHEBI:18420"/>
        <label>2</label>
        <note>catalytic</note>
    </ligand>
</feature>
<dbReference type="InterPro" id="IPR014492">
    <property type="entry name" value="PolyA_polymerase"/>
</dbReference>
<proteinExistence type="inferred from homology"/>